<feature type="domain" description="Mannitol dehydrogenase C-terminal" evidence="5">
    <location>
        <begin position="269"/>
        <end position="470"/>
    </location>
</feature>
<keyword evidence="2" id="KW-0520">NAD</keyword>
<dbReference type="SUPFAM" id="SSF48179">
    <property type="entry name" value="6-phosphogluconate dehydrogenase C-terminal domain-like"/>
    <property type="match status" value="1"/>
</dbReference>
<dbReference type="PANTHER" id="PTHR30524:SF0">
    <property type="entry name" value="ALTRONATE OXIDOREDUCTASE-RELATED"/>
    <property type="match status" value="1"/>
</dbReference>
<dbReference type="Proteomes" id="UP000183639">
    <property type="component" value="Unassembled WGS sequence"/>
</dbReference>
<comment type="catalytic activity">
    <reaction evidence="3">
        <text>D-mannitol 1-phosphate + NAD(+) = beta-D-fructose 6-phosphate + NADH + H(+)</text>
        <dbReference type="Rhea" id="RHEA:19661"/>
        <dbReference type="ChEBI" id="CHEBI:15378"/>
        <dbReference type="ChEBI" id="CHEBI:57540"/>
        <dbReference type="ChEBI" id="CHEBI:57634"/>
        <dbReference type="ChEBI" id="CHEBI:57945"/>
        <dbReference type="ChEBI" id="CHEBI:61381"/>
        <dbReference type="EC" id="1.1.1.17"/>
    </reaction>
</comment>
<reference evidence="6 7" key="1">
    <citation type="submission" date="2016-10" db="EMBL/GenBank/DDBJ databases">
        <authorList>
            <person name="de Groot N.N."/>
        </authorList>
    </citation>
    <scope>NUCLEOTIDE SEQUENCE [LARGE SCALE GENOMIC DNA]</scope>
    <source>
        <strain evidence="6 7">Z108</strain>
    </source>
</reference>
<proteinExistence type="predicted"/>
<dbReference type="SUPFAM" id="SSF51735">
    <property type="entry name" value="NAD(P)-binding Rossmann-fold domains"/>
    <property type="match status" value="1"/>
</dbReference>
<sequence length="487" mass="55688">MKKIQEVYQRQAYPVRVLQIGEGNFLRAFVDYGIDLANEKRGFNGSVAVVMPRAKTNTRFAAQDNIYSVCVRGKKAGKTYKENRVISCLDRVVSAYSDYKEFLQLAELPSLEFVISNTTEAGIVYNDDDAYEDKPPQSYPAKLTKFLFTRFEHFSGAKEKGLVMLPVELIDHNGQMLKKCVKAYAKKWMLGDAFAAWLDESCLFVDTLVDRIVTGYPRNDAAKYEQELGYEDALLDQCEPFAFWAIGEPSLEKRFAIATEDFPIVFTKDVDAYKRRKVRILNGAHTSMALGAYLAGLDYVGECMKDADIRRQLEQLVYQEIVPAFHKEDDSLRDFAASVFERFENPFVNHSLLAISLNSIAKWRARVLPSLMDYEQNTKVLPKWLTFSLAALLAFYHTVEKGDGCLIGYRNGKPYEIHDDAEKLDRVASWAALPDEVYVRKFLQADDFWGIDLRTIPGFYDAVLHHYELLQLMGIKSYIKKLGEYMA</sequence>
<evidence type="ECO:0000259" key="5">
    <source>
        <dbReference type="Pfam" id="PF08125"/>
    </source>
</evidence>
<dbReference type="GO" id="GO:0009026">
    <property type="term" value="F:tagaturonate reductase activity"/>
    <property type="evidence" value="ECO:0007669"/>
    <property type="project" value="TreeGrafter"/>
</dbReference>
<dbReference type="PANTHER" id="PTHR30524">
    <property type="entry name" value="MANNITOL-1-PHOSPHATE 5-DEHYDROGENASE"/>
    <property type="match status" value="1"/>
</dbReference>
<dbReference type="InterPro" id="IPR013118">
    <property type="entry name" value="Mannitol_DH_C"/>
</dbReference>
<dbReference type="RefSeq" id="WP_075444894.1">
    <property type="nucleotide sequence ID" value="NZ_FOQK01000021.1"/>
</dbReference>
<dbReference type="AlphaFoldDB" id="A0A1I3GC88"/>
<dbReference type="GO" id="GO:0005829">
    <property type="term" value="C:cytosol"/>
    <property type="evidence" value="ECO:0007669"/>
    <property type="project" value="TreeGrafter"/>
</dbReference>
<dbReference type="InterPro" id="IPR008927">
    <property type="entry name" value="6-PGluconate_DH-like_C_sf"/>
</dbReference>
<feature type="domain" description="Mannitol dehydrogenase N-terminal" evidence="4">
    <location>
        <begin position="16"/>
        <end position="254"/>
    </location>
</feature>
<accession>A0A1I3GC88</accession>
<dbReference type="NCBIfam" id="NF002969">
    <property type="entry name" value="PRK03643.1"/>
    <property type="match status" value="1"/>
</dbReference>
<name>A0A1I3GC88_SELRU</name>
<dbReference type="Gene3D" id="1.10.1040.10">
    <property type="entry name" value="N-(1-d-carboxylethyl)-l-norvaline Dehydrogenase, domain 2"/>
    <property type="match status" value="1"/>
</dbReference>
<organism evidence="6 7">
    <name type="scientific">Selenomonas ruminantium</name>
    <dbReference type="NCBI Taxonomy" id="971"/>
    <lineage>
        <taxon>Bacteria</taxon>
        <taxon>Bacillati</taxon>
        <taxon>Bacillota</taxon>
        <taxon>Negativicutes</taxon>
        <taxon>Selenomonadales</taxon>
        <taxon>Selenomonadaceae</taxon>
        <taxon>Selenomonas</taxon>
    </lineage>
</organism>
<dbReference type="InterPro" id="IPR036291">
    <property type="entry name" value="NAD(P)-bd_dom_sf"/>
</dbReference>
<dbReference type="Pfam" id="PF01232">
    <property type="entry name" value="Mannitol_dh"/>
    <property type="match status" value="1"/>
</dbReference>
<dbReference type="InterPro" id="IPR013131">
    <property type="entry name" value="Mannitol_DH_N"/>
</dbReference>
<keyword evidence="1" id="KW-0560">Oxidoreductase</keyword>
<evidence type="ECO:0000256" key="1">
    <source>
        <dbReference type="ARBA" id="ARBA00023002"/>
    </source>
</evidence>
<dbReference type="OrthoDB" id="9768714at2"/>
<evidence type="ECO:0000259" key="4">
    <source>
        <dbReference type="Pfam" id="PF01232"/>
    </source>
</evidence>
<dbReference type="Pfam" id="PF08125">
    <property type="entry name" value="Mannitol_dh_C"/>
    <property type="match status" value="1"/>
</dbReference>
<dbReference type="GO" id="GO:0008926">
    <property type="term" value="F:mannitol-1-phosphate 5-dehydrogenase activity"/>
    <property type="evidence" value="ECO:0007669"/>
    <property type="project" value="UniProtKB-EC"/>
</dbReference>
<evidence type="ECO:0000313" key="6">
    <source>
        <dbReference type="EMBL" id="SFI20801.1"/>
    </source>
</evidence>
<gene>
    <name evidence="6" type="ORF">SAMN04487861_12136</name>
</gene>
<dbReference type="InterPro" id="IPR013328">
    <property type="entry name" value="6PGD_dom2"/>
</dbReference>
<evidence type="ECO:0000313" key="7">
    <source>
        <dbReference type="Proteomes" id="UP000183639"/>
    </source>
</evidence>
<dbReference type="GO" id="GO:0019698">
    <property type="term" value="P:D-galacturonate catabolic process"/>
    <property type="evidence" value="ECO:0007669"/>
    <property type="project" value="TreeGrafter"/>
</dbReference>
<dbReference type="EMBL" id="FOQK01000021">
    <property type="protein sequence ID" value="SFI20801.1"/>
    <property type="molecule type" value="Genomic_DNA"/>
</dbReference>
<dbReference type="Gene3D" id="3.40.50.720">
    <property type="entry name" value="NAD(P)-binding Rossmann-like Domain"/>
    <property type="match status" value="1"/>
</dbReference>
<dbReference type="GO" id="GO:0019592">
    <property type="term" value="P:mannitol catabolic process"/>
    <property type="evidence" value="ECO:0007669"/>
    <property type="project" value="TreeGrafter"/>
</dbReference>
<evidence type="ECO:0000256" key="2">
    <source>
        <dbReference type="ARBA" id="ARBA00023027"/>
    </source>
</evidence>
<evidence type="ECO:0000256" key="3">
    <source>
        <dbReference type="ARBA" id="ARBA00048615"/>
    </source>
</evidence>
<protein>
    <submittedName>
        <fullName evidence="6">Tagaturonate reductase</fullName>
    </submittedName>
</protein>